<keyword evidence="2" id="KW-0812">Transmembrane</keyword>
<keyword evidence="2" id="KW-0472">Membrane</keyword>
<feature type="transmembrane region" description="Helical" evidence="2">
    <location>
        <begin position="158"/>
        <end position="177"/>
    </location>
</feature>
<dbReference type="AlphaFoldDB" id="A0A1N7SSU1"/>
<sequence>MKIHSHYDNLKVSRDAPQEVIRAAYRTLCQKYHPDRRIDDPDAERVMKIINASYAVLSDPAQRKEHDEWLARKEREASAAAATAAASSRPSGSSPSSASSTSAASASQHMPRYAASQAEASARSTPRGSGWTSQARVDPRAAARKKSRVSFGLALRRVSLRGWIAIAACAFVGYVVITESMSPWPFTRNITSGAPYREHGHADADGAAATDGNGRALAAMASAQAATSPWTNDASVAASDASGQAGGSPAAYVRPGVAPNGAPWPATAGYLDGMPVGASGGHSSVTIDNSINHFDVFGKLVYNASVFDQPVRHFFVPAGRTFTLKDVAPGSYDVRYQNLDDGGIYKSQPFGLTEQAVGNGLDATHISVMLYASPGSMQATTIGRGEF</sequence>
<name>A0A1N7SSU1_9BURK</name>
<feature type="compositionally biased region" description="Low complexity" evidence="1">
    <location>
        <begin position="80"/>
        <end position="107"/>
    </location>
</feature>
<reference evidence="4" key="1">
    <citation type="submission" date="2016-12" db="EMBL/GenBank/DDBJ databases">
        <authorList>
            <person name="Moulin L."/>
        </authorList>
    </citation>
    <scope>NUCLEOTIDE SEQUENCE [LARGE SCALE GENOMIC DNA]</scope>
    <source>
        <strain evidence="4">STM 7183</strain>
    </source>
</reference>
<dbReference type="InterPro" id="IPR052763">
    <property type="entry name" value="DnaJ_C4"/>
</dbReference>
<dbReference type="Gene3D" id="1.10.287.110">
    <property type="entry name" value="DnaJ domain"/>
    <property type="match status" value="1"/>
</dbReference>
<dbReference type="SUPFAM" id="SSF46565">
    <property type="entry name" value="Chaperone J-domain"/>
    <property type="match status" value="1"/>
</dbReference>
<keyword evidence="2" id="KW-1133">Transmembrane helix</keyword>
<evidence type="ECO:0000256" key="2">
    <source>
        <dbReference type="SAM" id="Phobius"/>
    </source>
</evidence>
<dbReference type="PROSITE" id="PS50076">
    <property type="entry name" value="DNAJ_2"/>
    <property type="match status" value="1"/>
</dbReference>
<dbReference type="CDD" id="cd06257">
    <property type="entry name" value="DnaJ"/>
    <property type="match status" value="1"/>
</dbReference>
<proteinExistence type="predicted"/>
<dbReference type="InterPro" id="IPR036869">
    <property type="entry name" value="J_dom_sf"/>
</dbReference>
<dbReference type="PRINTS" id="PR00625">
    <property type="entry name" value="JDOMAIN"/>
</dbReference>
<dbReference type="OrthoDB" id="8960697at2"/>
<dbReference type="EMBL" id="CYGY02000084">
    <property type="protein sequence ID" value="SIT50531.1"/>
    <property type="molecule type" value="Genomic_DNA"/>
</dbReference>
<dbReference type="SMART" id="SM00271">
    <property type="entry name" value="DnaJ"/>
    <property type="match status" value="1"/>
</dbReference>
<dbReference type="Proteomes" id="UP000195569">
    <property type="component" value="Unassembled WGS sequence"/>
</dbReference>
<feature type="compositionally biased region" description="Polar residues" evidence="1">
    <location>
        <begin position="118"/>
        <end position="135"/>
    </location>
</feature>
<feature type="domain" description="J" evidence="3">
    <location>
        <begin position="5"/>
        <end position="70"/>
    </location>
</feature>
<protein>
    <submittedName>
        <fullName evidence="4">Heat shock protein DnaJ domain protein</fullName>
    </submittedName>
</protein>
<keyword evidence="4" id="KW-0346">Stress response</keyword>
<comment type="caution">
    <text evidence="4">The sequence shown here is derived from an EMBL/GenBank/DDBJ whole genome shotgun (WGS) entry which is preliminary data.</text>
</comment>
<gene>
    <name evidence="4" type="ORF">BN2476_840008</name>
</gene>
<accession>A0A1N7SSU1</accession>
<dbReference type="Pfam" id="PF00226">
    <property type="entry name" value="DnaJ"/>
    <property type="match status" value="1"/>
</dbReference>
<dbReference type="PANTHER" id="PTHR44825:SF1">
    <property type="entry name" value="DNAJ HOMOLOG SUBFAMILY C MEMBER 4"/>
    <property type="match status" value="1"/>
</dbReference>
<evidence type="ECO:0000313" key="5">
    <source>
        <dbReference type="Proteomes" id="UP000195569"/>
    </source>
</evidence>
<evidence type="ECO:0000256" key="1">
    <source>
        <dbReference type="SAM" id="MobiDB-lite"/>
    </source>
</evidence>
<feature type="region of interest" description="Disordered" evidence="1">
    <location>
        <begin position="80"/>
        <end position="143"/>
    </location>
</feature>
<dbReference type="InterPro" id="IPR001623">
    <property type="entry name" value="DnaJ_domain"/>
</dbReference>
<organism evidence="4 5">
    <name type="scientific">Paraburkholderia piptadeniae</name>
    <dbReference type="NCBI Taxonomy" id="1701573"/>
    <lineage>
        <taxon>Bacteria</taxon>
        <taxon>Pseudomonadati</taxon>
        <taxon>Pseudomonadota</taxon>
        <taxon>Betaproteobacteria</taxon>
        <taxon>Burkholderiales</taxon>
        <taxon>Burkholderiaceae</taxon>
        <taxon>Paraburkholderia</taxon>
    </lineage>
</organism>
<evidence type="ECO:0000259" key="3">
    <source>
        <dbReference type="PROSITE" id="PS50076"/>
    </source>
</evidence>
<evidence type="ECO:0000313" key="4">
    <source>
        <dbReference type="EMBL" id="SIT50531.1"/>
    </source>
</evidence>
<dbReference type="RefSeq" id="WP_087739223.1">
    <property type="nucleotide sequence ID" value="NZ_CYGY02000084.1"/>
</dbReference>
<dbReference type="PANTHER" id="PTHR44825">
    <property type="match status" value="1"/>
</dbReference>
<keyword evidence="5" id="KW-1185">Reference proteome</keyword>